<keyword evidence="6 10" id="KW-0378">Hydrolase</keyword>
<dbReference type="SMART" id="SM00851">
    <property type="entry name" value="MGS"/>
    <property type="match status" value="1"/>
</dbReference>
<keyword evidence="4 10" id="KW-0808">Transferase</keyword>
<dbReference type="InterPro" id="IPR024051">
    <property type="entry name" value="AICAR_Tfase_dup_dom_sf"/>
</dbReference>
<keyword evidence="5 10" id="KW-0658">Purine biosynthesis</keyword>
<dbReference type="InterPro" id="IPR036914">
    <property type="entry name" value="MGS-like_dom_sf"/>
</dbReference>
<dbReference type="EC" id="2.1.2.3" evidence="10"/>
<evidence type="ECO:0000256" key="3">
    <source>
        <dbReference type="ARBA" id="ARBA00007667"/>
    </source>
</evidence>
<dbReference type="GO" id="GO:0003937">
    <property type="term" value="F:IMP cyclohydrolase activity"/>
    <property type="evidence" value="ECO:0007669"/>
    <property type="project" value="UniProtKB-UniRule"/>
</dbReference>
<dbReference type="GO" id="GO:0006189">
    <property type="term" value="P:'de novo' IMP biosynthetic process"/>
    <property type="evidence" value="ECO:0007669"/>
    <property type="project" value="UniProtKB-UniRule"/>
</dbReference>
<dbReference type="SUPFAM" id="SSF53927">
    <property type="entry name" value="Cytidine deaminase-like"/>
    <property type="match status" value="1"/>
</dbReference>
<dbReference type="AlphaFoldDB" id="A0A3M6QM66"/>
<dbReference type="FunFam" id="3.40.50.1380:FF:000001">
    <property type="entry name" value="Bifunctional purine biosynthesis protein PurH"/>
    <property type="match status" value="1"/>
</dbReference>
<evidence type="ECO:0000259" key="11">
    <source>
        <dbReference type="PROSITE" id="PS51855"/>
    </source>
</evidence>
<dbReference type="CDD" id="cd01421">
    <property type="entry name" value="IMPCH"/>
    <property type="match status" value="1"/>
</dbReference>
<reference evidence="12 13" key="1">
    <citation type="submission" date="2018-10" db="EMBL/GenBank/DDBJ databases">
        <title>Draft genome of Cortibacter populi DSM10536.</title>
        <authorList>
            <person name="Bernier A.-M."/>
            <person name="Bernard K."/>
        </authorList>
    </citation>
    <scope>NUCLEOTIDE SEQUENCE [LARGE SCALE GENOMIC DNA]</scope>
    <source>
        <strain evidence="12 13">DSM 105136</strain>
    </source>
</reference>
<evidence type="ECO:0000256" key="2">
    <source>
        <dbReference type="ARBA" id="ARBA00004954"/>
    </source>
</evidence>
<sequence length="534" mass="56946">MSFTALLSVSDKTGIVEFAQSLQQLGARLLSTGGTAKLLAEAGLAVTEVAEVTEFPEMLDGRVKTLHPKIHGGLLARRDVPSHVEALKAHGIDTIDLLVVNLYPFEATVAKPGVTLADAIENIDIGGPAMVRSAAKNWKDVGVVTDASQYAEVLAELNAGPLSDALRFKLAVAAFNRIAQYDAAISNFLSAVQLDDSRASDEAYAPTRSEFPGQLNSSFVKLQDLRYGENPHQHAAFYRDLYPAPGSLVTAQQLQGKELSYNNIADSDAAWECVKSFDVPACVIIKHANPCGVAVGADPFEAYSKAFQTDPTSAFGGIIAFNRTLDGKAAEAVVKQFVEVLIAPDFTPEAQEVFKAKANVRLLRIALPEGGATPWLQGRNAQEAKRIGSGILVQSSDNHVLAASDLKVVTTKQPTPEQLQDLLFAWKVAKFVKSNAIVFCKGGMTMGVGAGQMSRLDSARIASIKAEHAKLSLQGTAVASDAFFPFRDGLDVVVDAGATSVIQPGGSMRDQEVIDAANERGVVMVFSGVRHFLH</sequence>
<comment type="domain">
    <text evidence="10">The IMP cyclohydrolase activity resides in the N-terminal region.</text>
</comment>
<dbReference type="EC" id="3.5.4.10" evidence="10"/>
<dbReference type="OrthoDB" id="9802065at2"/>
<dbReference type="NCBIfam" id="NF002049">
    <property type="entry name" value="PRK00881.1"/>
    <property type="match status" value="1"/>
</dbReference>
<dbReference type="HAMAP" id="MF_00139">
    <property type="entry name" value="PurH"/>
    <property type="match status" value="1"/>
</dbReference>
<dbReference type="PIRSF" id="PIRSF000414">
    <property type="entry name" value="AICARFT_IMPCHas"/>
    <property type="match status" value="1"/>
</dbReference>
<comment type="pathway">
    <text evidence="1 10">Purine metabolism; IMP biosynthesis via de novo pathway; IMP from 5-formamido-1-(5-phospho-D-ribosyl)imidazole-4-carboxamide: step 1/1.</text>
</comment>
<feature type="domain" description="MGS-like" evidence="11">
    <location>
        <begin position="1"/>
        <end position="145"/>
    </location>
</feature>
<dbReference type="InterPro" id="IPR016193">
    <property type="entry name" value="Cytidine_deaminase-like"/>
</dbReference>
<accession>A0A3M6QM66</accession>
<gene>
    <name evidence="10 12" type="primary">purH</name>
    <name evidence="12" type="ORF">D8I35_16325</name>
</gene>
<dbReference type="RefSeq" id="WP_122231335.1">
    <property type="nucleotide sequence ID" value="NZ_RDQO01000006.1"/>
</dbReference>
<comment type="catalytic activity">
    <reaction evidence="8 10">
        <text>(6R)-10-formyltetrahydrofolate + 5-amino-1-(5-phospho-beta-D-ribosyl)imidazole-4-carboxamide = 5-formamido-1-(5-phospho-D-ribosyl)imidazole-4-carboxamide + (6S)-5,6,7,8-tetrahydrofolate</text>
        <dbReference type="Rhea" id="RHEA:22192"/>
        <dbReference type="ChEBI" id="CHEBI:57453"/>
        <dbReference type="ChEBI" id="CHEBI:58467"/>
        <dbReference type="ChEBI" id="CHEBI:58475"/>
        <dbReference type="ChEBI" id="CHEBI:195366"/>
        <dbReference type="EC" id="2.1.2.3"/>
    </reaction>
</comment>
<comment type="pathway">
    <text evidence="2 10">Purine metabolism; IMP biosynthesis via de novo pathway; 5-formamido-1-(5-phospho-D-ribosyl)imidazole-4-carboxamide from 5-amino-1-(5-phospho-D-ribosyl)imidazole-4-carboxamide (10-formyl THF route): step 1/1.</text>
</comment>
<dbReference type="SUPFAM" id="SSF52335">
    <property type="entry name" value="Methylglyoxal synthase-like"/>
    <property type="match status" value="1"/>
</dbReference>
<dbReference type="EMBL" id="RDQO01000006">
    <property type="protein sequence ID" value="RMX03619.1"/>
    <property type="molecule type" value="Genomic_DNA"/>
</dbReference>
<evidence type="ECO:0000256" key="7">
    <source>
        <dbReference type="ARBA" id="ARBA00023268"/>
    </source>
</evidence>
<comment type="catalytic activity">
    <reaction evidence="9 10">
        <text>IMP + H2O = 5-formamido-1-(5-phospho-D-ribosyl)imidazole-4-carboxamide</text>
        <dbReference type="Rhea" id="RHEA:18445"/>
        <dbReference type="ChEBI" id="CHEBI:15377"/>
        <dbReference type="ChEBI" id="CHEBI:58053"/>
        <dbReference type="ChEBI" id="CHEBI:58467"/>
        <dbReference type="EC" id="3.5.4.10"/>
    </reaction>
</comment>
<protein>
    <recommendedName>
        <fullName evidence="10">Bifunctional purine biosynthesis protein PurH</fullName>
    </recommendedName>
    <domain>
        <recommendedName>
            <fullName evidence="10">Phosphoribosylaminoimidazolecarboxamide formyltransferase</fullName>
            <ecNumber evidence="10">2.1.2.3</ecNumber>
        </recommendedName>
        <alternativeName>
            <fullName evidence="10">AICAR transformylase</fullName>
        </alternativeName>
    </domain>
    <domain>
        <recommendedName>
            <fullName evidence="10">IMP cyclohydrolase</fullName>
            <ecNumber evidence="10">3.5.4.10</ecNumber>
        </recommendedName>
        <alternativeName>
            <fullName evidence="10">ATIC</fullName>
        </alternativeName>
        <alternativeName>
            <fullName evidence="10">IMP synthase</fullName>
        </alternativeName>
        <alternativeName>
            <fullName evidence="10">Inosinicase</fullName>
        </alternativeName>
    </domain>
</protein>
<dbReference type="Gene3D" id="3.40.140.20">
    <property type="match status" value="2"/>
</dbReference>
<evidence type="ECO:0000256" key="4">
    <source>
        <dbReference type="ARBA" id="ARBA00022679"/>
    </source>
</evidence>
<evidence type="ECO:0000256" key="6">
    <source>
        <dbReference type="ARBA" id="ARBA00022801"/>
    </source>
</evidence>
<comment type="similarity">
    <text evidence="3 10">Belongs to the PurH family.</text>
</comment>
<dbReference type="PANTHER" id="PTHR11692">
    <property type="entry name" value="BIFUNCTIONAL PURINE BIOSYNTHESIS PROTEIN PURH"/>
    <property type="match status" value="1"/>
</dbReference>
<dbReference type="FunFam" id="3.40.140.20:FF:000001">
    <property type="entry name" value="Bifunctional purine biosynthesis protein PurH"/>
    <property type="match status" value="1"/>
</dbReference>
<dbReference type="Pfam" id="PF01808">
    <property type="entry name" value="AICARFT_IMPCHas"/>
    <property type="match status" value="1"/>
</dbReference>
<comment type="caution">
    <text evidence="12">The sequence shown here is derived from an EMBL/GenBank/DDBJ whole genome shotgun (WGS) entry which is preliminary data.</text>
</comment>
<dbReference type="FunFam" id="3.40.140.20:FF:000002">
    <property type="entry name" value="Bifunctional purine biosynthesis protein PurH"/>
    <property type="match status" value="1"/>
</dbReference>
<evidence type="ECO:0000313" key="13">
    <source>
        <dbReference type="Proteomes" id="UP000278006"/>
    </source>
</evidence>
<dbReference type="InterPro" id="IPR002695">
    <property type="entry name" value="PurH-like"/>
</dbReference>
<dbReference type="PROSITE" id="PS51855">
    <property type="entry name" value="MGS"/>
    <property type="match status" value="1"/>
</dbReference>
<evidence type="ECO:0000256" key="9">
    <source>
        <dbReference type="ARBA" id="ARBA00050687"/>
    </source>
</evidence>
<evidence type="ECO:0000256" key="1">
    <source>
        <dbReference type="ARBA" id="ARBA00004844"/>
    </source>
</evidence>
<dbReference type="Proteomes" id="UP000278006">
    <property type="component" value="Unassembled WGS sequence"/>
</dbReference>
<organism evidence="12 13">
    <name type="scientific">Corticibacter populi</name>
    <dbReference type="NCBI Taxonomy" id="1550736"/>
    <lineage>
        <taxon>Bacteria</taxon>
        <taxon>Pseudomonadati</taxon>
        <taxon>Pseudomonadota</taxon>
        <taxon>Betaproteobacteria</taxon>
        <taxon>Burkholderiales</taxon>
        <taxon>Comamonadaceae</taxon>
        <taxon>Corticibacter</taxon>
    </lineage>
</organism>
<evidence type="ECO:0000256" key="8">
    <source>
        <dbReference type="ARBA" id="ARBA00050488"/>
    </source>
</evidence>
<dbReference type="InterPro" id="IPR011607">
    <property type="entry name" value="MGS-like_dom"/>
</dbReference>
<dbReference type="GO" id="GO:0005829">
    <property type="term" value="C:cytosol"/>
    <property type="evidence" value="ECO:0007669"/>
    <property type="project" value="TreeGrafter"/>
</dbReference>
<dbReference type="Pfam" id="PF02142">
    <property type="entry name" value="MGS"/>
    <property type="match status" value="1"/>
</dbReference>
<dbReference type="Gene3D" id="3.40.50.1380">
    <property type="entry name" value="Methylglyoxal synthase-like domain"/>
    <property type="match status" value="1"/>
</dbReference>
<name>A0A3M6QM66_9BURK</name>
<proteinExistence type="inferred from homology"/>
<evidence type="ECO:0000256" key="5">
    <source>
        <dbReference type="ARBA" id="ARBA00022755"/>
    </source>
</evidence>
<dbReference type="UniPathway" id="UPA00074">
    <property type="reaction ID" value="UER00133"/>
</dbReference>
<dbReference type="GO" id="GO:0004643">
    <property type="term" value="F:phosphoribosylaminoimidazolecarboxamide formyltransferase activity"/>
    <property type="evidence" value="ECO:0007669"/>
    <property type="project" value="UniProtKB-UniRule"/>
</dbReference>
<dbReference type="SMART" id="SM00798">
    <property type="entry name" value="AICARFT_IMPCHas"/>
    <property type="match status" value="1"/>
</dbReference>
<dbReference type="NCBIfam" id="TIGR00355">
    <property type="entry name" value="purH"/>
    <property type="match status" value="1"/>
</dbReference>
<evidence type="ECO:0000313" key="12">
    <source>
        <dbReference type="EMBL" id="RMX03619.1"/>
    </source>
</evidence>
<keyword evidence="7 10" id="KW-0511">Multifunctional enzyme</keyword>
<evidence type="ECO:0000256" key="10">
    <source>
        <dbReference type="HAMAP-Rule" id="MF_00139"/>
    </source>
</evidence>
<dbReference type="PANTHER" id="PTHR11692:SF0">
    <property type="entry name" value="BIFUNCTIONAL PURINE BIOSYNTHESIS PROTEIN ATIC"/>
    <property type="match status" value="1"/>
</dbReference>
<keyword evidence="13" id="KW-1185">Reference proteome</keyword>